<evidence type="ECO:0000313" key="8">
    <source>
        <dbReference type="EMBL" id="PIT90809.1"/>
    </source>
</evidence>
<dbReference type="NCBIfam" id="NF004363">
    <property type="entry name" value="PRK05738.2-4"/>
    <property type="match status" value="1"/>
</dbReference>
<organism evidence="8 9">
    <name type="scientific">Candidatus Komeilibacteria bacterium CG10_big_fil_rev_8_21_14_0_10_41_13</name>
    <dbReference type="NCBI Taxonomy" id="1974476"/>
    <lineage>
        <taxon>Bacteria</taxon>
        <taxon>Candidatus Komeiliibacteriota</taxon>
    </lineage>
</organism>
<dbReference type="FunFam" id="3.30.70.330:FF:000001">
    <property type="entry name" value="50S ribosomal protein L23"/>
    <property type="match status" value="1"/>
</dbReference>
<evidence type="ECO:0000313" key="9">
    <source>
        <dbReference type="Proteomes" id="UP000230543"/>
    </source>
</evidence>
<dbReference type="GO" id="GO:0019843">
    <property type="term" value="F:rRNA binding"/>
    <property type="evidence" value="ECO:0007669"/>
    <property type="project" value="UniProtKB-UniRule"/>
</dbReference>
<evidence type="ECO:0000256" key="2">
    <source>
        <dbReference type="ARBA" id="ARBA00022730"/>
    </source>
</evidence>
<dbReference type="InterPro" id="IPR012678">
    <property type="entry name" value="Ribosomal_uL23/eL15/eS24_sf"/>
</dbReference>
<dbReference type="InterPro" id="IPR012677">
    <property type="entry name" value="Nucleotide-bd_a/b_plait_sf"/>
</dbReference>
<evidence type="ECO:0000256" key="1">
    <source>
        <dbReference type="ARBA" id="ARBA00006700"/>
    </source>
</evidence>
<comment type="function">
    <text evidence="6">One of the early assembly proteins it binds 23S rRNA. One of the proteins that surrounds the polypeptide exit tunnel on the outside of the ribosome. Forms the main docking site for trigger factor binding to the ribosome.</text>
</comment>
<evidence type="ECO:0000256" key="3">
    <source>
        <dbReference type="ARBA" id="ARBA00022884"/>
    </source>
</evidence>
<keyword evidence="3 6" id="KW-0694">RNA-binding</keyword>
<evidence type="ECO:0000256" key="7">
    <source>
        <dbReference type="SAM" id="MobiDB-lite"/>
    </source>
</evidence>
<dbReference type="Gene3D" id="3.30.70.330">
    <property type="match status" value="1"/>
</dbReference>
<protein>
    <recommendedName>
        <fullName evidence="6">Large ribosomal subunit protein uL23</fullName>
    </recommendedName>
</protein>
<comment type="caution">
    <text evidence="8">The sequence shown here is derived from an EMBL/GenBank/DDBJ whole genome shotgun (WGS) entry which is preliminary data.</text>
</comment>
<dbReference type="EMBL" id="PFBO01000009">
    <property type="protein sequence ID" value="PIT90809.1"/>
    <property type="molecule type" value="Genomic_DNA"/>
</dbReference>
<dbReference type="HAMAP" id="MF_01369_B">
    <property type="entry name" value="Ribosomal_uL23_B"/>
    <property type="match status" value="1"/>
</dbReference>
<accession>A0A2M6WDD6</accession>
<gene>
    <name evidence="6" type="primary">rplW</name>
    <name evidence="8" type="ORF">COU22_00205</name>
</gene>
<sequence>MGLLDKFKNKSTKVKLKEEKSRQSAPKLQADKKDNGDKTLAQLNEGKVKQEVGSDKSVKKVAGGDTKRAYRILIKPMVTEKGTYLASENKYIFEVDAKANKIEVKKAIEAVYNVTAVKVNIVNLSGKKVRYGKVRGKTKDRKKAIVTLKEGQTINVYEGV</sequence>
<dbReference type="Proteomes" id="UP000230543">
    <property type="component" value="Unassembled WGS sequence"/>
</dbReference>
<keyword evidence="5 6" id="KW-0687">Ribonucleoprotein</keyword>
<evidence type="ECO:0000256" key="5">
    <source>
        <dbReference type="ARBA" id="ARBA00023274"/>
    </source>
</evidence>
<keyword evidence="2 6" id="KW-0699">rRNA-binding</keyword>
<evidence type="ECO:0000256" key="6">
    <source>
        <dbReference type="HAMAP-Rule" id="MF_01369"/>
    </source>
</evidence>
<comment type="subunit">
    <text evidence="6">Part of the 50S ribosomal subunit. Contacts protein L29, and trigger factor when it is bound to the ribosome.</text>
</comment>
<dbReference type="Pfam" id="PF00276">
    <property type="entry name" value="Ribosomal_L23"/>
    <property type="match status" value="1"/>
</dbReference>
<dbReference type="GO" id="GO:0006412">
    <property type="term" value="P:translation"/>
    <property type="evidence" value="ECO:0007669"/>
    <property type="project" value="UniProtKB-UniRule"/>
</dbReference>
<dbReference type="AlphaFoldDB" id="A0A2M6WDD6"/>
<dbReference type="GO" id="GO:0003735">
    <property type="term" value="F:structural constituent of ribosome"/>
    <property type="evidence" value="ECO:0007669"/>
    <property type="project" value="InterPro"/>
</dbReference>
<dbReference type="GO" id="GO:0005840">
    <property type="term" value="C:ribosome"/>
    <property type="evidence" value="ECO:0007669"/>
    <property type="project" value="UniProtKB-KW"/>
</dbReference>
<dbReference type="PANTHER" id="PTHR11620">
    <property type="entry name" value="60S RIBOSOMAL PROTEIN L23A"/>
    <property type="match status" value="1"/>
</dbReference>
<feature type="region of interest" description="Disordered" evidence="7">
    <location>
        <begin position="1"/>
        <end position="37"/>
    </location>
</feature>
<dbReference type="SUPFAM" id="SSF54189">
    <property type="entry name" value="Ribosomal proteins S24e, L23 and L15e"/>
    <property type="match status" value="1"/>
</dbReference>
<name>A0A2M6WDD6_9BACT</name>
<reference evidence="9" key="1">
    <citation type="submission" date="2017-09" db="EMBL/GenBank/DDBJ databases">
        <title>Depth-based differentiation of microbial function through sediment-hosted aquifers and enrichment of novel symbionts in the deep terrestrial subsurface.</title>
        <authorList>
            <person name="Probst A.J."/>
            <person name="Ladd B."/>
            <person name="Jarett J.K."/>
            <person name="Geller-Mcgrath D.E."/>
            <person name="Sieber C.M.K."/>
            <person name="Emerson J.B."/>
            <person name="Anantharaman K."/>
            <person name="Thomas B.C."/>
            <person name="Malmstrom R."/>
            <person name="Stieglmeier M."/>
            <person name="Klingl A."/>
            <person name="Woyke T."/>
            <person name="Ryan C.M."/>
            <person name="Banfield J.F."/>
        </authorList>
    </citation>
    <scope>NUCLEOTIDE SEQUENCE [LARGE SCALE GENOMIC DNA]</scope>
</reference>
<proteinExistence type="inferred from homology"/>
<comment type="similarity">
    <text evidence="1 6">Belongs to the universal ribosomal protein uL23 family.</text>
</comment>
<dbReference type="GO" id="GO:1990904">
    <property type="term" value="C:ribonucleoprotein complex"/>
    <property type="evidence" value="ECO:0007669"/>
    <property type="project" value="UniProtKB-KW"/>
</dbReference>
<evidence type="ECO:0000256" key="4">
    <source>
        <dbReference type="ARBA" id="ARBA00022980"/>
    </source>
</evidence>
<keyword evidence="4 6" id="KW-0689">Ribosomal protein</keyword>
<dbReference type="InterPro" id="IPR013025">
    <property type="entry name" value="Ribosomal_uL23-like"/>
</dbReference>